<name>A0A0A8Y441_ARUDO</name>
<evidence type="ECO:0000313" key="1">
    <source>
        <dbReference type="EMBL" id="JAD18632.1"/>
    </source>
</evidence>
<reference evidence="1" key="1">
    <citation type="submission" date="2014-09" db="EMBL/GenBank/DDBJ databases">
        <authorList>
            <person name="Magalhaes I.L.F."/>
            <person name="Oliveira U."/>
            <person name="Santos F.R."/>
            <person name="Vidigal T.H.D.A."/>
            <person name="Brescovit A.D."/>
            <person name="Santos A.J."/>
        </authorList>
    </citation>
    <scope>NUCLEOTIDE SEQUENCE</scope>
    <source>
        <tissue evidence="1">Shoot tissue taken approximately 20 cm above the soil surface</tissue>
    </source>
</reference>
<dbReference type="AlphaFoldDB" id="A0A0A8Y441"/>
<reference evidence="1" key="2">
    <citation type="journal article" date="2015" name="Data Brief">
        <title>Shoot transcriptome of the giant reed, Arundo donax.</title>
        <authorList>
            <person name="Barrero R.A."/>
            <person name="Guerrero F.D."/>
            <person name="Moolhuijzen P."/>
            <person name="Goolsby J.A."/>
            <person name="Tidwell J."/>
            <person name="Bellgard S.E."/>
            <person name="Bellgard M.I."/>
        </authorList>
    </citation>
    <scope>NUCLEOTIDE SEQUENCE</scope>
    <source>
        <tissue evidence="1">Shoot tissue taken approximately 20 cm above the soil surface</tissue>
    </source>
</reference>
<organism evidence="1">
    <name type="scientific">Arundo donax</name>
    <name type="common">Giant reed</name>
    <name type="synonym">Donax arundinaceus</name>
    <dbReference type="NCBI Taxonomy" id="35708"/>
    <lineage>
        <taxon>Eukaryota</taxon>
        <taxon>Viridiplantae</taxon>
        <taxon>Streptophyta</taxon>
        <taxon>Embryophyta</taxon>
        <taxon>Tracheophyta</taxon>
        <taxon>Spermatophyta</taxon>
        <taxon>Magnoliopsida</taxon>
        <taxon>Liliopsida</taxon>
        <taxon>Poales</taxon>
        <taxon>Poaceae</taxon>
        <taxon>PACMAD clade</taxon>
        <taxon>Arundinoideae</taxon>
        <taxon>Arundineae</taxon>
        <taxon>Arundo</taxon>
    </lineage>
</organism>
<sequence>MKLLDNFQSIFLTMTVKQNSNIRNVKSRYILSKRICMNKNSTE</sequence>
<accession>A0A0A8Y441</accession>
<dbReference type="EMBL" id="GBRH01279263">
    <property type="protein sequence ID" value="JAD18632.1"/>
    <property type="molecule type" value="Transcribed_RNA"/>
</dbReference>
<proteinExistence type="predicted"/>
<protein>
    <submittedName>
        <fullName evidence="1">Uncharacterized protein</fullName>
    </submittedName>
</protein>